<feature type="domain" description="ABC transmembrane type-1" evidence="12">
    <location>
        <begin position="20"/>
        <end position="300"/>
    </location>
</feature>
<evidence type="ECO:0000259" key="12">
    <source>
        <dbReference type="PROSITE" id="PS50929"/>
    </source>
</evidence>
<evidence type="ECO:0000256" key="5">
    <source>
        <dbReference type="ARBA" id="ARBA00022741"/>
    </source>
</evidence>
<dbReference type="InterPro" id="IPR017871">
    <property type="entry name" value="ABC_transporter-like_CS"/>
</dbReference>
<evidence type="ECO:0000313" key="14">
    <source>
        <dbReference type="Proteomes" id="UP000199412"/>
    </source>
</evidence>
<dbReference type="GO" id="GO:0005886">
    <property type="term" value="C:plasma membrane"/>
    <property type="evidence" value="ECO:0007669"/>
    <property type="project" value="UniProtKB-SubCell"/>
</dbReference>
<dbReference type="InterPro" id="IPR027417">
    <property type="entry name" value="P-loop_NTPase"/>
</dbReference>
<feature type="transmembrane region" description="Helical" evidence="10">
    <location>
        <begin position="54"/>
        <end position="74"/>
    </location>
</feature>
<dbReference type="RefSeq" id="WP_092786254.1">
    <property type="nucleotide sequence ID" value="NZ_FNAP01000007.1"/>
</dbReference>
<dbReference type="PROSITE" id="PS50929">
    <property type="entry name" value="ABC_TM1F"/>
    <property type="match status" value="1"/>
</dbReference>
<keyword evidence="5" id="KW-0547">Nucleotide-binding</keyword>
<evidence type="ECO:0000256" key="4">
    <source>
        <dbReference type="ARBA" id="ARBA00022692"/>
    </source>
</evidence>
<feature type="region of interest" description="Disordered" evidence="9">
    <location>
        <begin position="573"/>
        <end position="593"/>
    </location>
</feature>
<reference evidence="13 14" key="1">
    <citation type="submission" date="2016-10" db="EMBL/GenBank/DDBJ databases">
        <authorList>
            <person name="de Groot N.N."/>
        </authorList>
    </citation>
    <scope>NUCLEOTIDE SEQUENCE [LARGE SCALE GENOMIC DNA]</scope>
    <source>
        <strain evidence="13 14">ATCC 700224</strain>
    </source>
</reference>
<keyword evidence="2" id="KW-0813">Transport</keyword>
<dbReference type="CDD" id="cd07346">
    <property type="entry name" value="ABC_6TM_exporters"/>
    <property type="match status" value="1"/>
</dbReference>
<dbReference type="SMART" id="SM00382">
    <property type="entry name" value="AAA"/>
    <property type="match status" value="1"/>
</dbReference>
<dbReference type="InterPro" id="IPR003439">
    <property type="entry name" value="ABC_transporter-like_ATP-bd"/>
</dbReference>
<dbReference type="PANTHER" id="PTHR24221">
    <property type="entry name" value="ATP-BINDING CASSETTE SUB-FAMILY B"/>
    <property type="match status" value="1"/>
</dbReference>
<accession>A0A1G7DL67</accession>
<protein>
    <submittedName>
        <fullName evidence="13">ATP-binding cassette, subfamily B</fullName>
    </submittedName>
</protein>
<feature type="domain" description="ABC transporter" evidence="11">
    <location>
        <begin position="334"/>
        <end position="568"/>
    </location>
</feature>
<dbReference type="AlphaFoldDB" id="A0A1G7DL67"/>
<keyword evidence="8 10" id="KW-0472">Membrane</keyword>
<feature type="transmembrane region" description="Helical" evidence="10">
    <location>
        <begin position="240"/>
        <end position="266"/>
    </location>
</feature>
<dbReference type="PANTHER" id="PTHR24221:SF397">
    <property type="entry name" value="ABC TRANSPORTER, ATP-BINDING TRANSMEMBRANE PROTEIN"/>
    <property type="match status" value="1"/>
</dbReference>
<dbReference type="InterPro" id="IPR036640">
    <property type="entry name" value="ABC1_TM_sf"/>
</dbReference>
<dbReference type="STRING" id="69960.SAMN05421720_107210"/>
<evidence type="ECO:0000256" key="8">
    <source>
        <dbReference type="ARBA" id="ARBA00023136"/>
    </source>
</evidence>
<dbReference type="SUPFAM" id="SSF52540">
    <property type="entry name" value="P-loop containing nucleoside triphosphate hydrolases"/>
    <property type="match status" value="1"/>
</dbReference>
<keyword evidence="4 10" id="KW-0812">Transmembrane</keyword>
<dbReference type="InterPro" id="IPR003593">
    <property type="entry name" value="AAA+_ATPase"/>
</dbReference>
<keyword evidence="3" id="KW-1003">Cell membrane</keyword>
<dbReference type="PROSITE" id="PS50893">
    <property type="entry name" value="ABC_TRANSPORTER_2"/>
    <property type="match status" value="1"/>
</dbReference>
<dbReference type="Pfam" id="PF00664">
    <property type="entry name" value="ABC_membrane"/>
    <property type="match status" value="1"/>
</dbReference>
<gene>
    <name evidence="13" type="ORF">SAMN05421720_107210</name>
</gene>
<dbReference type="GO" id="GO:0016887">
    <property type="term" value="F:ATP hydrolysis activity"/>
    <property type="evidence" value="ECO:0007669"/>
    <property type="project" value="InterPro"/>
</dbReference>
<evidence type="ECO:0000256" key="6">
    <source>
        <dbReference type="ARBA" id="ARBA00022840"/>
    </source>
</evidence>
<dbReference type="PROSITE" id="PS00211">
    <property type="entry name" value="ABC_TRANSPORTER_1"/>
    <property type="match status" value="1"/>
</dbReference>
<organism evidence="13 14">
    <name type="scientific">Rhodospira trueperi</name>
    <dbReference type="NCBI Taxonomy" id="69960"/>
    <lineage>
        <taxon>Bacteria</taxon>
        <taxon>Pseudomonadati</taxon>
        <taxon>Pseudomonadota</taxon>
        <taxon>Alphaproteobacteria</taxon>
        <taxon>Rhodospirillales</taxon>
        <taxon>Rhodospirillaceae</taxon>
        <taxon>Rhodospira</taxon>
    </lineage>
</organism>
<dbReference type="Gene3D" id="3.40.50.300">
    <property type="entry name" value="P-loop containing nucleotide triphosphate hydrolases"/>
    <property type="match status" value="1"/>
</dbReference>
<dbReference type="EMBL" id="FNAP01000007">
    <property type="protein sequence ID" value="SDE51515.1"/>
    <property type="molecule type" value="Genomic_DNA"/>
</dbReference>
<comment type="subcellular location">
    <subcellularLocation>
        <location evidence="1">Cell membrane</location>
        <topology evidence="1">Multi-pass membrane protein</topology>
    </subcellularLocation>
</comment>
<feature type="transmembrane region" description="Helical" evidence="10">
    <location>
        <begin position="135"/>
        <end position="155"/>
    </location>
</feature>
<dbReference type="Proteomes" id="UP000199412">
    <property type="component" value="Unassembled WGS sequence"/>
</dbReference>
<evidence type="ECO:0000259" key="11">
    <source>
        <dbReference type="PROSITE" id="PS50893"/>
    </source>
</evidence>
<dbReference type="Gene3D" id="1.20.1560.10">
    <property type="entry name" value="ABC transporter type 1, transmembrane domain"/>
    <property type="match status" value="1"/>
</dbReference>
<dbReference type="GO" id="GO:0034040">
    <property type="term" value="F:ATPase-coupled lipid transmembrane transporter activity"/>
    <property type="evidence" value="ECO:0007669"/>
    <property type="project" value="TreeGrafter"/>
</dbReference>
<keyword evidence="7 10" id="KW-1133">Transmembrane helix</keyword>
<name>A0A1G7DL67_9PROT</name>
<dbReference type="InterPro" id="IPR039421">
    <property type="entry name" value="Type_1_exporter"/>
</dbReference>
<evidence type="ECO:0000313" key="13">
    <source>
        <dbReference type="EMBL" id="SDE51515.1"/>
    </source>
</evidence>
<dbReference type="GO" id="GO:0005524">
    <property type="term" value="F:ATP binding"/>
    <property type="evidence" value="ECO:0007669"/>
    <property type="project" value="UniProtKB-KW"/>
</dbReference>
<feature type="compositionally biased region" description="Low complexity" evidence="9">
    <location>
        <begin position="578"/>
        <end position="593"/>
    </location>
</feature>
<evidence type="ECO:0000256" key="7">
    <source>
        <dbReference type="ARBA" id="ARBA00022989"/>
    </source>
</evidence>
<feature type="transmembrane region" description="Helical" evidence="10">
    <location>
        <begin position="161"/>
        <end position="178"/>
    </location>
</feature>
<feature type="transmembrane region" description="Helical" evidence="10">
    <location>
        <begin position="21"/>
        <end position="42"/>
    </location>
</feature>
<keyword evidence="6 13" id="KW-0067">ATP-binding</keyword>
<evidence type="ECO:0000256" key="9">
    <source>
        <dbReference type="SAM" id="MobiDB-lite"/>
    </source>
</evidence>
<dbReference type="Pfam" id="PF00005">
    <property type="entry name" value="ABC_tran"/>
    <property type="match status" value="1"/>
</dbReference>
<keyword evidence="14" id="KW-1185">Reference proteome</keyword>
<dbReference type="GO" id="GO:0140359">
    <property type="term" value="F:ABC-type transporter activity"/>
    <property type="evidence" value="ECO:0007669"/>
    <property type="project" value="InterPro"/>
</dbReference>
<evidence type="ECO:0000256" key="10">
    <source>
        <dbReference type="SAM" id="Phobius"/>
    </source>
</evidence>
<evidence type="ECO:0000256" key="1">
    <source>
        <dbReference type="ARBA" id="ARBA00004651"/>
    </source>
</evidence>
<dbReference type="SUPFAM" id="SSF90123">
    <property type="entry name" value="ABC transporter transmembrane region"/>
    <property type="match status" value="1"/>
</dbReference>
<dbReference type="OrthoDB" id="9804259at2"/>
<dbReference type="InterPro" id="IPR011527">
    <property type="entry name" value="ABC1_TM_dom"/>
</dbReference>
<evidence type="ECO:0000256" key="3">
    <source>
        <dbReference type="ARBA" id="ARBA00022475"/>
    </source>
</evidence>
<sequence length="593" mass="62505">MLFADILRLGERKHAKTIRAGAGLMVLETLCAAVPYVALYGALDLVLAGRTDRVGPFLALAGVAVTGLLAQYLFGLYAARLSITGGYALMAGFRVSLAEHISRLPLGVLTRSRVGQLNALISDNVRMIEDMFTHVLGEMTAAVVLPACVAVLLLVVDWRMGLAAIATVPVAWAVLLLSRRRFARLSAQRLAGHDDVAAALLEYIDGMPVLRSCGAEGDKFRTLSEAMHGFRRISSRLEAWGGASVVGFAVILELGFAALLAAGTYLVLGGEVERAAFLMAMVLAQKFYAPMTRAGMLMAEGDYLGRAVDKVKAVMDLAPLPEPAQPARTEGTDVTFDAVTFGYDPGRSVLDDVSVTIPAGKVTALVGPSGAGKTTLVHLTARFHDPDAGAVRLGGVDLCDLGSEQVMAKVAMVLQDVHLFDDTVAANIRLGRPEATDAEVRRAAEVAQCHDFITALPQGYDTRIGEDGARLSGGQKQRLSIARALLKDAPVLLLDEGTASVDVETELAFHRAFARPGAGKTVVMIAHRLSSIVHADQILVMDGGRIVERGSHAGLLAAGGLYADLWRAATCDQDGPAEEPAGASAPAAIDRGA</sequence>
<proteinExistence type="predicted"/>
<evidence type="ECO:0000256" key="2">
    <source>
        <dbReference type="ARBA" id="ARBA00022448"/>
    </source>
</evidence>
<dbReference type="FunFam" id="3.40.50.300:FF:000221">
    <property type="entry name" value="Multidrug ABC transporter ATP-binding protein"/>
    <property type="match status" value="1"/>
</dbReference>